<comment type="caution">
    <text evidence="4">The sequence shown here is derived from an EMBL/GenBank/DDBJ whole genome shotgun (WGS) entry which is preliminary data.</text>
</comment>
<dbReference type="PROSITE" id="PS51549">
    <property type="entry name" value="DM13"/>
    <property type="match status" value="2"/>
</dbReference>
<feature type="signal peptide" evidence="2">
    <location>
        <begin position="1"/>
        <end position="20"/>
    </location>
</feature>
<evidence type="ECO:0000313" key="5">
    <source>
        <dbReference type="Proteomes" id="UP000659654"/>
    </source>
</evidence>
<organism evidence="4 5">
    <name type="scientific">Bursaphelenchus xylophilus</name>
    <name type="common">Pinewood nematode worm</name>
    <name type="synonym">Aphelenchoides xylophilus</name>
    <dbReference type="NCBI Taxonomy" id="6326"/>
    <lineage>
        <taxon>Eukaryota</taxon>
        <taxon>Metazoa</taxon>
        <taxon>Ecdysozoa</taxon>
        <taxon>Nematoda</taxon>
        <taxon>Chromadorea</taxon>
        <taxon>Rhabditida</taxon>
        <taxon>Tylenchina</taxon>
        <taxon>Tylenchomorpha</taxon>
        <taxon>Aphelenchoidea</taxon>
        <taxon>Aphelenchoididae</taxon>
        <taxon>Bursaphelenchus</taxon>
    </lineage>
</organism>
<feature type="chain" id="PRO_5036400046" evidence="2">
    <location>
        <begin position="21"/>
        <end position="504"/>
    </location>
</feature>
<dbReference type="OrthoDB" id="2448405at2759"/>
<evidence type="ECO:0000256" key="2">
    <source>
        <dbReference type="SAM" id="SignalP"/>
    </source>
</evidence>
<dbReference type="Proteomes" id="UP000659654">
    <property type="component" value="Unassembled WGS sequence"/>
</dbReference>
<feature type="domain" description="DM13" evidence="3">
    <location>
        <begin position="32"/>
        <end position="139"/>
    </location>
</feature>
<evidence type="ECO:0000256" key="1">
    <source>
        <dbReference type="ARBA" id="ARBA00022737"/>
    </source>
</evidence>
<dbReference type="InterPro" id="IPR052126">
    <property type="entry name" value="Spindle_Org/Thrombomodulin"/>
</dbReference>
<name>A0A7I8WH79_BURXY</name>
<reference evidence="4" key="1">
    <citation type="submission" date="2020-09" db="EMBL/GenBank/DDBJ databases">
        <authorList>
            <person name="Kikuchi T."/>
        </authorList>
    </citation>
    <scope>NUCLEOTIDE SEQUENCE</scope>
    <source>
        <strain evidence="4">Ka4C1</strain>
    </source>
</reference>
<feature type="domain" description="DM13" evidence="3">
    <location>
        <begin position="147"/>
        <end position="264"/>
    </location>
</feature>
<dbReference type="EMBL" id="CAJFCV020000003">
    <property type="protein sequence ID" value="CAG9110130.1"/>
    <property type="molecule type" value="Genomic_DNA"/>
</dbReference>
<keyword evidence="5" id="KW-1185">Reference proteome</keyword>
<dbReference type="EMBL" id="CAJFDI010000003">
    <property type="protein sequence ID" value="CAD5222405.1"/>
    <property type="molecule type" value="Genomic_DNA"/>
</dbReference>
<keyword evidence="1" id="KW-0677">Repeat</keyword>
<evidence type="ECO:0000313" key="4">
    <source>
        <dbReference type="EMBL" id="CAD5222405.1"/>
    </source>
</evidence>
<dbReference type="AlphaFoldDB" id="A0A7I8WH79"/>
<keyword evidence="2" id="KW-0732">Signal</keyword>
<dbReference type="Proteomes" id="UP000582659">
    <property type="component" value="Unassembled WGS sequence"/>
</dbReference>
<evidence type="ECO:0000259" key="3">
    <source>
        <dbReference type="PROSITE" id="PS51549"/>
    </source>
</evidence>
<protein>
    <submittedName>
        <fullName evidence="4">(pine wood nematode) hypothetical protein</fullName>
    </submittedName>
</protein>
<sequence>MGTTTRLQILTSFLFTVCLAERAINSYDPEFGVYLGEFADPDAALSGHLFLVNESCLQVLNFTFHPTSEAFFWIDSTDSPSKDGFKLPTFEFGVTPLGLYENTERVVLHLPQRKRITEFKTVSIYSPSEKQTLASITIPSDVTVPKSQFIGKELSGLRYGVGSGPILIQDRRTIKIFAFTFDADKAPDGYFFVGRGGIVVHDAGVKVPIRGRDTPTEITPMNQRYRGGEDIILDLPKEYDINHIDWLSVYCYKFRVDFGHVFVGKVGDYIPPYVPPVKREVAKIGVWKPQALLGSPTRTSFVLQLGPPGGRRGFQGITGLSPPELVWYVNGYLAEIYLKRGFNYSFVLEGGSNHSFYLSDDQFGGIDKLEPDERMQVKVFAPSKIQTPSDKLCLWETDESDPDRFESFAEFRKTLHLRCLNKEAKATVLSFMPDKGTPNVIYGNTASEYNTGFKIHVVDEFPADIEDINEEPFESDAWVNRTNSASSLLPHTFIIALVAAWLSL</sequence>
<dbReference type="Pfam" id="PF10517">
    <property type="entry name" value="DM13"/>
    <property type="match status" value="2"/>
</dbReference>
<dbReference type="PANTHER" id="PTHR24036">
    <property type="entry name" value="SKELETOR-RELATED"/>
    <property type="match status" value="1"/>
</dbReference>
<accession>A0A7I8WH79</accession>
<dbReference type="InterPro" id="IPR019545">
    <property type="entry name" value="DM13_domain"/>
</dbReference>
<gene>
    <name evidence="4" type="ORF">BXYJ_LOCUS7373</name>
</gene>
<dbReference type="PANTHER" id="PTHR24036:SF5">
    <property type="entry name" value="THROMBOMODULIN"/>
    <property type="match status" value="1"/>
</dbReference>
<dbReference type="SMART" id="SM00686">
    <property type="entry name" value="DM13"/>
    <property type="match status" value="2"/>
</dbReference>
<proteinExistence type="predicted"/>